<dbReference type="EMBL" id="JAHQIW010001965">
    <property type="protein sequence ID" value="KAJ1354093.1"/>
    <property type="molecule type" value="Genomic_DNA"/>
</dbReference>
<sequence>MKDFFTEIEGDVRRLSEKYEYYSLITLKYLLFAHQYSVKALLGRTYLPHCRVSGIRSE</sequence>
<dbReference type="AlphaFoldDB" id="A0AAD5MD90"/>
<name>A0AAD5MD90_PARTN</name>
<reference evidence="1" key="1">
    <citation type="submission" date="2021-06" db="EMBL/GenBank/DDBJ databases">
        <title>Parelaphostrongylus tenuis whole genome reference sequence.</title>
        <authorList>
            <person name="Garwood T.J."/>
            <person name="Larsen P.A."/>
            <person name="Fountain-Jones N.M."/>
            <person name="Garbe J.R."/>
            <person name="Macchietto M.G."/>
            <person name="Kania S.A."/>
            <person name="Gerhold R.W."/>
            <person name="Richards J.E."/>
            <person name="Wolf T.M."/>
        </authorList>
    </citation>
    <scope>NUCLEOTIDE SEQUENCE</scope>
    <source>
        <strain evidence="1">MNPRO001-30</strain>
        <tissue evidence="1">Meninges</tissue>
    </source>
</reference>
<organism evidence="1 2">
    <name type="scientific">Parelaphostrongylus tenuis</name>
    <name type="common">Meningeal worm</name>
    <dbReference type="NCBI Taxonomy" id="148309"/>
    <lineage>
        <taxon>Eukaryota</taxon>
        <taxon>Metazoa</taxon>
        <taxon>Ecdysozoa</taxon>
        <taxon>Nematoda</taxon>
        <taxon>Chromadorea</taxon>
        <taxon>Rhabditida</taxon>
        <taxon>Rhabditina</taxon>
        <taxon>Rhabditomorpha</taxon>
        <taxon>Strongyloidea</taxon>
        <taxon>Metastrongylidae</taxon>
        <taxon>Parelaphostrongylus</taxon>
    </lineage>
</organism>
<proteinExistence type="predicted"/>
<gene>
    <name evidence="1" type="ORF">KIN20_010911</name>
</gene>
<dbReference type="Proteomes" id="UP001196413">
    <property type="component" value="Unassembled WGS sequence"/>
</dbReference>
<accession>A0AAD5MD90</accession>
<evidence type="ECO:0000313" key="1">
    <source>
        <dbReference type="EMBL" id="KAJ1354093.1"/>
    </source>
</evidence>
<evidence type="ECO:0000313" key="2">
    <source>
        <dbReference type="Proteomes" id="UP001196413"/>
    </source>
</evidence>
<comment type="caution">
    <text evidence="1">The sequence shown here is derived from an EMBL/GenBank/DDBJ whole genome shotgun (WGS) entry which is preliminary data.</text>
</comment>
<protein>
    <submittedName>
        <fullName evidence="1">Uncharacterized protein</fullName>
    </submittedName>
</protein>
<keyword evidence="2" id="KW-1185">Reference proteome</keyword>